<evidence type="ECO:0000313" key="2">
    <source>
        <dbReference type="Proteomes" id="UP001470230"/>
    </source>
</evidence>
<evidence type="ECO:0008006" key="3">
    <source>
        <dbReference type="Google" id="ProtNLM"/>
    </source>
</evidence>
<accession>A0ABR2HU74</accession>
<name>A0ABR2HU74_9EUKA</name>
<sequence length="138" mass="16277">MLELMSHISMELHSLTEVTLDSCSSFQRNKNERFFLCKDVNYLIGCFTVSQIVFNWDDFDMKQFDIDDHKSLKKIIFNSIDAKFIEFSFTKQNLLEANFARSKICWKQTLLEANFARSKLCQKQTLSEANFVRSKLCF</sequence>
<reference evidence="1 2" key="1">
    <citation type="submission" date="2024-04" db="EMBL/GenBank/DDBJ databases">
        <title>Tritrichomonas musculus Genome.</title>
        <authorList>
            <person name="Alves-Ferreira E."/>
            <person name="Grigg M."/>
            <person name="Lorenzi H."/>
            <person name="Galac M."/>
        </authorList>
    </citation>
    <scope>NUCLEOTIDE SEQUENCE [LARGE SCALE GENOMIC DNA]</scope>
    <source>
        <strain evidence="1 2">EAF2021</strain>
    </source>
</reference>
<keyword evidence="2" id="KW-1185">Reference proteome</keyword>
<dbReference type="EMBL" id="JAPFFF010000023">
    <property type="protein sequence ID" value="KAK8852572.1"/>
    <property type="molecule type" value="Genomic_DNA"/>
</dbReference>
<dbReference type="Proteomes" id="UP001470230">
    <property type="component" value="Unassembled WGS sequence"/>
</dbReference>
<evidence type="ECO:0000313" key="1">
    <source>
        <dbReference type="EMBL" id="KAK8852572.1"/>
    </source>
</evidence>
<comment type="caution">
    <text evidence="1">The sequence shown here is derived from an EMBL/GenBank/DDBJ whole genome shotgun (WGS) entry which is preliminary data.</text>
</comment>
<protein>
    <recommendedName>
        <fullName evidence="3">Pentapeptide repeat-containing protein</fullName>
    </recommendedName>
</protein>
<gene>
    <name evidence="1" type="ORF">M9Y10_017560</name>
</gene>
<organism evidence="1 2">
    <name type="scientific">Tritrichomonas musculus</name>
    <dbReference type="NCBI Taxonomy" id="1915356"/>
    <lineage>
        <taxon>Eukaryota</taxon>
        <taxon>Metamonada</taxon>
        <taxon>Parabasalia</taxon>
        <taxon>Tritrichomonadida</taxon>
        <taxon>Tritrichomonadidae</taxon>
        <taxon>Tritrichomonas</taxon>
    </lineage>
</organism>
<proteinExistence type="predicted"/>